<dbReference type="InterPro" id="IPR029058">
    <property type="entry name" value="AB_hydrolase_fold"/>
</dbReference>
<dbReference type="GO" id="GO:0003824">
    <property type="term" value="F:catalytic activity"/>
    <property type="evidence" value="ECO:0007669"/>
    <property type="project" value="UniProtKB-ARBA"/>
</dbReference>
<gene>
    <name evidence="2" type="ORF">SAMN06272739_2424</name>
</gene>
<sequence length="226" mass="23656">MTATLVLVHGAWHGSWCWAELLDALGNVPVTTVDLPSVGDDPTALGDLYADAAAVRSVLSGIEGPTVVLGHSYGGAVITEAVTADSGVAHLVYLCAFLLDEGDSLLGAVGGNPPPWWDVRGDHVAVRTPAEVFYNGVSPELTERSVARVASHSLAAFEQPLTNAAWKVVPSTYVVAEQDQAIPAFAQEAMAQRAGEVLRMDTGHSPFLAQPQALAALLRPILDRAG</sequence>
<feature type="domain" description="AB hydrolase-1" evidence="1">
    <location>
        <begin position="5"/>
        <end position="216"/>
    </location>
</feature>
<evidence type="ECO:0000313" key="2">
    <source>
        <dbReference type="EMBL" id="SOE00149.1"/>
    </source>
</evidence>
<evidence type="ECO:0000259" key="1">
    <source>
        <dbReference type="Pfam" id="PF12697"/>
    </source>
</evidence>
<dbReference type="InterPro" id="IPR000073">
    <property type="entry name" value="AB_hydrolase_1"/>
</dbReference>
<protein>
    <submittedName>
        <fullName evidence="2">Pimeloyl-ACP methyl ester carboxylesterase</fullName>
    </submittedName>
</protein>
<dbReference type="AlphaFoldDB" id="A0A286GYI6"/>
<dbReference type="PANTHER" id="PTHR37017">
    <property type="entry name" value="AB HYDROLASE-1 DOMAIN-CONTAINING PROTEIN-RELATED"/>
    <property type="match status" value="1"/>
</dbReference>
<proteinExistence type="predicted"/>
<dbReference type="EMBL" id="OCNK01000003">
    <property type="protein sequence ID" value="SOE00149.1"/>
    <property type="molecule type" value="Genomic_DNA"/>
</dbReference>
<dbReference type="Pfam" id="PF12697">
    <property type="entry name" value="Abhydrolase_6"/>
    <property type="match status" value="1"/>
</dbReference>
<dbReference type="PANTHER" id="PTHR37017:SF11">
    <property type="entry name" value="ESTERASE_LIPASE_THIOESTERASE DOMAIN-CONTAINING PROTEIN"/>
    <property type="match status" value="1"/>
</dbReference>
<name>A0A286GYI6_9ACTN</name>
<dbReference type="InterPro" id="IPR052897">
    <property type="entry name" value="Sec-Metab_Biosynth_Hydrolase"/>
</dbReference>
<accession>A0A286GYI6</accession>
<dbReference type="Gene3D" id="3.40.50.1820">
    <property type="entry name" value="alpha/beta hydrolase"/>
    <property type="match status" value="1"/>
</dbReference>
<reference evidence="3" key="1">
    <citation type="submission" date="2017-09" db="EMBL/GenBank/DDBJ databases">
        <authorList>
            <person name="Varghese N."/>
            <person name="Submissions S."/>
        </authorList>
    </citation>
    <scope>NUCLEOTIDE SEQUENCE [LARGE SCALE GENOMIC DNA]</scope>
    <source>
        <strain evidence="3">DSM 44270</strain>
    </source>
</reference>
<dbReference type="RefSeq" id="WP_097184199.1">
    <property type="nucleotide sequence ID" value="NZ_OCNK01000003.1"/>
</dbReference>
<dbReference type="SUPFAM" id="SSF53474">
    <property type="entry name" value="alpha/beta-Hydrolases"/>
    <property type="match status" value="1"/>
</dbReference>
<keyword evidence="3" id="KW-1185">Reference proteome</keyword>
<organism evidence="2 3">
    <name type="scientific">Blastococcus haudaquaticus</name>
    <dbReference type="NCBI Taxonomy" id="1938745"/>
    <lineage>
        <taxon>Bacteria</taxon>
        <taxon>Bacillati</taxon>
        <taxon>Actinomycetota</taxon>
        <taxon>Actinomycetes</taxon>
        <taxon>Geodermatophilales</taxon>
        <taxon>Geodermatophilaceae</taxon>
        <taxon>Blastococcus</taxon>
    </lineage>
</organism>
<dbReference type="Proteomes" id="UP000219482">
    <property type="component" value="Unassembled WGS sequence"/>
</dbReference>
<evidence type="ECO:0000313" key="3">
    <source>
        <dbReference type="Proteomes" id="UP000219482"/>
    </source>
</evidence>
<dbReference type="OrthoDB" id="64996at2"/>